<dbReference type="STRING" id="1537102.L0AXP3"/>
<feature type="region of interest" description="Disordered" evidence="1">
    <location>
        <begin position="1329"/>
        <end position="1408"/>
    </location>
</feature>
<protein>
    <submittedName>
        <fullName evidence="3">Uncharacterized protein</fullName>
    </submittedName>
</protein>
<feature type="compositionally biased region" description="Low complexity" evidence="1">
    <location>
        <begin position="717"/>
        <end position="736"/>
    </location>
</feature>
<dbReference type="KEGG" id="beq:BEWA_025280"/>
<reference evidence="3 4" key="1">
    <citation type="journal article" date="2012" name="BMC Genomics">
        <title>Comparative genomic analysis and phylogenetic position of Theileria equi.</title>
        <authorList>
            <person name="Kappmeyer L.S."/>
            <person name="Thiagarajan M."/>
            <person name="Herndon D.R."/>
            <person name="Ramsay J.D."/>
            <person name="Caler E."/>
            <person name="Djikeng A."/>
            <person name="Gillespie J.J."/>
            <person name="Lau A.O."/>
            <person name="Roalson E.H."/>
            <person name="Silva J.C."/>
            <person name="Silva M.G."/>
            <person name="Suarez C.E."/>
            <person name="Ueti M.W."/>
            <person name="Nene V.M."/>
            <person name="Mealey R.H."/>
            <person name="Knowles D.P."/>
            <person name="Brayton K.A."/>
        </authorList>
    </citation>
    <scope>NUCLEOTIDE SEQUENCE [LARGE SCALE GENOMIC DNA]</scope>
    <source>
        <strain evidence="3 4">WA</strain>
    </source>
</reference>
<feature type="compositionally biased region" description="Pro residues" evidence="1">
    <location>
        <begin position="702"/>
        <end position="716"/>
    </location>
</feature>
<keyword evidence="2" id="KW-1133">Transmembrane helix</keyword>
<feature type="region of interest" description="Disordered" evidence="1">
    <location>
        <begin position="1303"/>
        <end position="1322"/>
    </location>
</feature>
<dbReference type="PANTHER" id="PTHR48125:SF10">
    <property type="entry name" value="OS12G0136300 PROTEIN"/>
    <property type="match status" value="1"/>
</dbReference>
<feature type="compositionally biased region" description="Polar residues" evidence="1">
    <location>
        <begin position="2033"/>
        <end position="2061"/>
    </location>
</feature>
<feature type="compositionally biased region" description="Polar residues" evidence="1">
    <location>
        <begin position="1364"/>
        <end position="1387"/>
    </location>
</feature>
<organism evidence="3 4">
    <name type="scientific">Theileria equi strain WA</name>
    <dbReference type="NCBI Taxonomy" id="1537102"/>
    <lineage>
        <taxon>Eukaryota</taxon>
        <taxon>Sar</taxon>
        <taxon>Alveolata</taxon>
        <taxon>Apicomplexa</taxon>
        <taxon>Aconoidasida</taxon>
        <taxon>Piroplasmida</taxon>
        <taxon>Theileriidae</taxon>
        <taxon>Theileria</taxon>
    </lineage>
</organism>
<dbReference type="EMBL" id="CP001669">
    <property type="protein sequence ID" value="AFZ79679.1"/>
    <property type="molecule type" value="Genomic_DNA"/>
</dbReference>
<dbReference type="eggNOG" id="ENOG502QWGN">
    <property type="taxonomic scope" value="Eukaryota"/>
</dbReference>
<name>L0AXP3_THEEQ</name>
<feature type="compositionally biased region" description="Polar residues" evidence="1">
    <location>
        <begin position="1313"/>
        <end position="1322"/>
    </location>
</feature>
<evidence type="ECO:0000256" key="1">
    <source>
        <dbReference type="SAM" id="MobiDB-lite"/>
    </source>
</evidence>
<feature type="region of interest" description="Disordered" evidence="1">
    <location>
        <begin position="2000"/>
        <end position="2061"/>
    </location>
</feature>
<evidence type="ECO:0000313" key="4">
    <source>
        <dbReference type="Proteomes" id="UP000031512"/>
    </source>
</evidence>
<dbReference type="VEuPathDB" id="PiroplasmaDB:BEWA_025280"/>
<proteinExistence type="predicted"/>
<dbReference type="OrthoDB" id="361398at2759"/>
<dbReference type="Proteomes" id="UP000031512">
    <property type="component" value="Chromosome 1"/>
</dbReference>
<keyword evidence="4" id="KW-1185">Reference proteome</keyword>
<feature type="compositionally biased region" description="Pro residues" evidence="1">
    <location>
        <begin position="1392"/>
        <end position="1408"/>
    </location>
</feature>
<keyword evidence="2" id="KW-0812">Transmembrane</keyword>
<gene>
    <name evidence="3" type="ORF">BEWA_025280</name>
</gene>
<evidence type="ECO:0000256" key="2">
    <source>
        <dbReference type="SAM" id="Phobius"/>
    </source>
</evidence>
<keyword evidence="2" id="KW-0472">Membrane</keyword>
<feature type="compositionally biased region" description="Low complexity" evidence="1">
    <location>
        <begin position="670"/>
        <end position="701"/>
    </location>
</feature>
<feature type="transmembrane region" description="Helical" evidence="2">
    <location>
        <begin position="7"/>
        <end position="27"/>
    </location>
</feature>
<sequence>MNNGKLFSLLLTVGAAVVVFVSLFYVLRKDDSENVSSRATPAAALHLFVSISSSEESNLRGGLGNAPVLDLRHKSGNYAAGSSQVTLVPGTVADLSGYTKFVHTLAQPVAAPSVLIDGKHVDAGLPEPVASATAFWWFDTPVLVLLTTAAKVPKHHHYFPNVTTTGIVWTKLELSPAGSALADDQLKAKLDELNGNLGNVALLDIGKTLDAATGSYTFGLNGNLVTIALARHTSSLSEFVKVQHKLPKGLPFKVGSFSFFGTELELAVPALPVTLVSVFWFHDFPLLVQVDHTSGEPTFFSFNVVTNSWKREPVLSSLRGKLNKLKASLGVPVTLDLSVKGERSLTYRSGKTVVTVVETQTDATGFKKFAHRFSTGAHFAIGYLYNGVHQAGIPSVRLFSASVYWWDTVPVLLKLTLSVADGNAGRNRYFSNDGSGVWTEKILADFGNSSANLLAELVAEQRKLASASPAFALDLGAKANYLTLGKVVSVAEYSGQLTAGFKGFVHTKSDAATFQLEKLGLNGSDLAVAPSDALKKAVAGVTVFWFYDLPLLAKVDRSGATSDAAASEYFAFDGVSGSWAKVAAGDLNVLLTNARNGLGGVTLDLGKFSGSYKTSFASVTVGEVSGSGDPPHGFSKLVHNLSLPLPLKKLKHFDVEFVLKEKAEKTAPVAGASGAAGEDGAKVPSSTTPKEPAPTTTKEPAPTTPEEPAPSAPPAVPEAQQSQAAGAAASSVAPKSAPKDELVDVAEGSLTVFDLTVYFFDNVPLLLKVQTAPGVYVHFKNLLDGGAWVKETVEVADVASKLGELRKALTSVVSLDVCKLPPTGDSLDYTLTPSAGASAVSVALAKDVESNFEGLTVFAHKFPQDSSVKLSNLTCNGRLLSGVPIDVVKTTRVYFSGNLPVMVQTNSTPKYYYTNGTGGLSRYTLPAEKISLAPAELSGILDDFKNNLGKIVVLKLESKVDYTVDGVSVSASAFNRHDGLVEVVHKLVTGAGSTFTVSDFAFGGASLPGLPAGLTLHSATVYFDGDKPLLFELKTPSENYLYYAYVYGFCVKDLVLDVPLEGDDLADKLAELKSGLDNVFSLDIDVHADKSFLALDVTDEFPAEDFSTFVYTPHDGKYPFMLKALTLGGEPLVVPDLLNFHLDKLSVFNLFDTPVLLHLHLFDGKSVYFKTKFNGSWELVALSANTDEGLEAKLIELKEEFTTFATLDVSKVVSYSADGKDVTVSAPADVQNAQTADGFKVFSHTLKSVTGNFKVAKVTYNGAGIGITPPAEEVKVVKVYTDGDSFPLLLELEVPHTVHPVAKVEQVPGPVSPGTSGSTESTVKANAVPSLQSAGPPHGGSTAVPNQPGAEAGVENNAGGLGDTRTQALGTSGASQGADSANPNPAQEHNDPAPPLAQPRAPLPAPEPTPKVVIKHLYFANNGLTWVDISSKDGVVLADLVVKLGELKAKFVNKFVFDLGNAFSYTEPKELPETPTEYFNVVFSESPEVLHGFSVSTHTLEKWIIPEVQVPSALPTVAGGEAETNGKALKTLVDALADEEAKKLVETFHEYLKALAALTESNKKYLEKEAENNKKETKDDLTKTAEHTTWINNTTSAFGKFAEFLTAADAIKSWDDFFGEFHATLERLQESVDLQKASSVSDVLLELEELKDPLEKKAFALVKGKLPEELAAIAAPGVEVAPKSVPAPVKAAKPVVDPSAPTPRDPKTVVFAKGFEFNRLGLVGLPLEEVVEFSVYWWNDKVPGLLHLHTGSHHKYYHNLGALDNTKWALFQSLEKPLEDDVLGSLLGNVKARFAPSVVIELGRTVSSGSWAKYLANGFPLRVVPFELSDIGFKAFAHISSSPENHLFGLSEVDFLGNKVFDGHSLGFVSAVSVFFSAEDVPLLVEVEYTRSKKGHTALKYAYFENKGSDGWKRHHLPRGMRVLSGPELKNKLEALNRLHTVFATLKFGVSFPEATADGAQSTSYTTGADGVTTVTVTKGKLTIDDTHFFKHAFGFSATPKPEQDLGNSGVSASDPAGPQQPPGPAQVSPQSDEQSLTSNLSDQDTANQGADTQAGGSRTSKTPSLFSFLTDVFVNVARTGVDIVDTTVVSTAEDAAIYAAGALGLAEKPGDCPHQALRLEHDGKFLGFVHVGKNVSSASLYGHGDLPLLLEVAGIGIKNGRFFSGYFYLNNNPDGHWTLFTHGDHNKITTSLLNEKLLELKALFDSIGVLDVASKSVVNFEGRVKLFDLVHQPDALVPEGFEKYTLEATIKSPGVKLTKLLFNGLEVTPLPLMRFNKLHVYSDAEHYLPLFLEFLHVHTPVDDKEVVTAYYTHITPSGNWVALGPFDKQLDEVLVLAKLKTLKLKLGDVVALDLGKKGGSYFAPSEITVLAEDLSESHGFAKFVHKATSDGPFTVGLFAYNGAVVPHLPLAKVTSVAVYFKDDLTPVLVDLVHGSAHRFYAVDAHGLWWEDFVLPADIRGALNLLADEQAKVSGLAKLSLKLDLVTGFLPEFKSVEGSEKPAPSDRRDAFQYTYGSSGKSVLVTVRNGFFSVFDETVHKLYGGESGFKLVGLKYLGKEYRLDGKDHVAHSASVFSFHGVPLLLKLVLPSGLGVHFVYDPDRDVWVHLASVVHLEQKLDELALTHFGVLPLDLARRSDYVSLGKDVKVTKVNDHLPNGYEKFVHTLPKVVEDKARTLIEESPFKLGNLRLFGVDLDFGSLPLHTRVFAVSAFFLNGFDKPLLLHLKTHASGVGSESAPVEHPGLYFAAGPDGSISKVIVANKTALWIKLEEIRSTFADWLVLDIDRTTGVKEVVEYFDNGYPFTLKKFVAPSDADAASKFPAEGFVLHLHKLSGEGFTPFKLDKLSFAGHNLQFVDFSHEGPLHAHSLSVYSVAGSNTPLLLGLFVPTAKDGAKVPGYKVFAFVDGKWHVDASFDEFVLPMAVAEGVHVAEVVEDLNKKFLDHLGNRLNTLKNGLSSPFLLDLAKVNTYTSGATTVTVSVVKTEELNLKKVSFVPSLTTGGSSADKFTLEKVLFGDEEVLGFVFPLADVKSLHLFSLLSRNFRAGLPLVLEVELGSEKLEYHYYLYGGDNIWKLQLKTFIKLELGEVLDLVGGRLYGFDRAEHFFLSGLALDFGTKFTHLSSGKLLEVTKYLPAANNAVPKDFVLYKYHMTSSSTAFQLRSFGLDGQVYPYSNPLLNFALFVYYKVGVNVPLAFVLFQESESDEFGEDIIWYSFVGGRFSVLSLPLSPESPHSSPDPLDLASKEKIAKTLAELAEGGPIAPHNDLRVGIPALPGSLKNPLKPFVQLFATVNLEPREGTYNVSGHQSKGNDLEQLKFTVGSKSFSDAPGFLEFQQTIAGVDHFTVADFEYNGQPISGIGAYVPMDAVKVVSTICWSHPGRLDGLKGRPLLVKVTAQVPGVQSTTERYYENIGAGTTDNTKWRFWKDNASQSELQKKLHLLNCRLNDAVVIDITRRVGPYDACNGNSESSEARMTVSKDTPESKFENYEVYAHSLNNGGEGPFNVVGFKNENSDIILPRVGPTTDGPILSVDQVKVYFYSRDPTTPLLMYIKTSDPKLGSKKWWKSNDGKNWEKVVSLAASTEKDYDKIREVLDTIERSRKLPEVTIDIHKRFIIGLSTNYPSNSNLVEVINNTNTTQGFAGYTHKVQGKRCFTVNGFKYNEEEAKTFLTPMKYIKEVSVFYWIYLEPPYKLKDQRGRPLLVKVTKMDGSIDWYENTGTTGDLVWRNATGVYDQNLEANLKLLNSSLNRAVIVDVGMDPYPIISMKYDACERNTLYPPNGIQKMQVSKDPTSDGENPLGKYKVYTHTLSNGSEPFHVLSFKNGLHEVSTGHTSHLSPILDVTEVKVYMCGNKPLLVYIDSNDPKLGSKKWWQSKDGKTWEKVGSQPSSPQSHKEILEVLNTLGSNCS</sequence>
<feature type="compositionally biased region" description="Low complexity" evidence="1">
    <location>
        <begin position="1349"/>
        <end position="1358"/>
    </location>
</feature>
<dbReference type="GeneID" id="15806883"/>
<dbReference type="RefSeq" id="XP_004829345.1">
    <property type="nucleotide sequence ID" value="XM_004829288.1"/>
</dbReference>
<evidence type="ECO:0000313" key="3">
    <source>
        <dbReference type="EMBL" id="AFZ79679.1"/>
    </source>
</evidence>
<dbReference type="PANTHER" id="PTHR48125">
    <property type="entry name" value="LP07818P1"/>
    <property type="match status" value="1"/>
</dbReference>
<accession>L0AXP3</accession>
<feature type="region of interest" description="Disordered" evidence="1">
    <location>
        <begin position="668"/>
        <end position="737"/>
    </location>
</feature>